<dbReference type="RefSeq" id="WP_243180154.1">
    <property type="nucleotide sequence ID" value="NZ_JAXOGH010000026.1"/>
</dbReference>
<reference evidence="4" key="1">
    <citation type="submission" date="2023-12" db="EMBL/GenBank/DDBJ databases">
        <title>Molecular genomic analyses of Enterococcus cecorum from sepsis oubreaks in broilers.</title>
        <authorList>
            <person name="Rhoads D."/>
            <person name="Alrubaye A."/>
        </authorList>
    </citation>
    <scope>NUCLEOTIDE SEQUENCE</scope>
    <source>
        <strain evidence="4">1755</strain>
    </source>
</reference>
<evidence type="ECO:0000313" key="5">
    <source>
        <dbReference type="Proteomes" id="UP001290582"/>
    </source>
</evidence>
<dbReference type="GO" id="GO:0016747">
    <property type="term" value="F:acyltransferase activity, transferring groups other than amino-acyl groups"/>
    <property type="evidence" value="ECO:0007669"/>
    <property type="project" value="InterPro"/>
</dbReference>
<keyword evidence="1" id="KW-0808">Transferase</keyword>
<dbReference type="InterPro" id="IPR000182">
    <property type="entry name" value="GNAT_dom"/>
</dbReference>
<dbReference type="CDD" id="cd04301">
    <property type="entry name" value="NAT_SF"/>
    <property type="match status" value="1"/>
</dbReference>
<evidence type="ECO:0000313" key="4">
    <source>
        <dbReference type="EMBL" id="MDZ5598751.1"/>
    </source>
</evidence>
<dbReference type="Gene3D" id="3.40.630.30">
    <property type="match status" value="1"/>
</dbReference>
<sequence length="171" mass="20190">MIFLIREVKSSEIDVLCEVSRQTFIETFAAVNTPKDLQDYLDQNLTVEKITTEFEQPHSYFYFLEKEGEIAGFLKLNLAEAQTEYQQEDSLEVERIYIKQSFQGQGCGKELFAFALEQARKLGKQKVWLGVWEHNEKALKFYQRHGFHQIDAHTFWMGDDPQTDYIYQLEL</sequence>
<proteinExistence type="predicted"/>
<feature type="domain" description="N-acetyltransferase" evidence="3">
    <location>
        <begin position="3"/>
        <end position="171"/>
    </location>
</feature>
<name>A0AAW9JKL9_9ENTE</name>
<dbReference type="Pfam" id="PF00583">
    <property type="entry name" value="Acetyltransf_1"/>
    <property type="match status" value="1"/>
</dbReference>
<organism evidence="4 5">
    <name type="scientific">Enterococcus cecorum</name>
    <dbReference type="NCBI Taxonomy" id="44008"/>
    <lineage>
        <taxon>Bacteria</taxon>
        <taxon>Bacillati</taxon>
        <taxon>Bacillota</taxon>
        <taxon>Bacilli</taxon>
        <taxon>Lactobacillales</taxon>
        <taxon>Enterococcaceae</taxon>
        <taxon>Enterococcus</taxon>
    </lineage>
</organism>
<accession>A0AAW9JKL9</accession>
<dbReference type="EMBL" id="JAXOGL010000026">
    <property type="protein sequence ID" value="MDZ5598751.1"/>
    <property type="molecule type" value="Genomic_DNA"/>
</dbReference>
<dbReference type="SUPFAM" id="SSF55729">
    <property type="entry name" value="Acyl-CoA N-acyltransferases (Nat)"/>
    <property type="match status" value="1"/>
</dbReference>
<comment type="caution">
    <text evidence="4">The sequence shown here is derived from an EMBL/GenBank/DDBJ whole genome shotgun (WGS) entry which is preliminary data.</text>
</comment>
<dbReference type="PANTHER" id="PTHR43877">
    <property type="entry name" value="AMINOALKYLPHOSPHONATE N-ACETYLTRANSFERASE-RELATED-RELATED"/>
    <property type="match status" value="1"/>
</dbReference>
<evidence type="ECO:0000259" key="3">
    <source>
        <dbReference type="PROSITE" id="PS51186"/>
    </source>
</evidence>
<keyword evidence="2" id="KW-0012">Acyltransferase</keyword>
<gene>
    <name evidence="4" type="ORF">U1294_11160</name>
</gene>
<evidence type="ECO:0000256" key="1">
    <source>
        <dbReference type="ARBA" id="ARBA00022679"/>
    </source>
</evidence>
<dbReference type="Proteomes" id="UP001290582">
    <property type="component" value="Unassembled WGS sequence"/>
</dbReference>
<evidence type="ECO:0000256" key="2">
    <source>
        <dbReference type="ARBA" id="ARBA00023315"/>
    </source>
</evidence>
<dbReference type="PANTHER" id="PTHR43877:SF2">
    <property type="entry name" value="AMINOALKYLPHOSPHONATE N-ACETYLTRANSFERASE-RELATED"/>
    <property type="match status" value="1"/>
</dbReference>
<dbReference type="AlphaFoldDB" id="A0AAW9JKL9"/>
<dbReference type="InterPro" id="IPR016181">
    <property type="entry name" value="Acyl_CoA_acyltransferase"/>
</dbReference>
<protein>
    <submittedName>
        <fullName evidence="4">GNAT family N-acetyltransferase</fullName>
    </submittedName>
</protein>
<dbReference type="InterPro" id="IPR050832">
    <property type="entry name" value="Bact_Acetyltransf"/>
</dbReference>
<dbReference type="PROSITE" id="PS51186">
    <property type="entry name" value="GNAT"/>
    <property type="match status" value="1"/>
</dbReference>